<feature type="domain" description="SAM" evidence="3">
    <location>
        <begin position="249"/>
        <end position="308"/>
    </location>
</feature>
<name>A0AAN8VF95_9MAGN</name>
<dbReference type="SUPFAM" id="SSF47769">
    <property type="entry name" value="SAM/Pointed domain"/>
    <property type="match status" value="1"/>
</dbReference>
<dbReference type="FunFam" id="1.10.150.50:FF:000077">
    <property type="entry name" value="DDHD domain-containing 2"/>
    <property type="match status" value="1"/>
</dbReference>
<evidence type="ECO:0000313" key="5">
    <source>
        <dbReference type="Proteomes" id="UP001370490"/>
    </source>
</evidence>
<feature type="compositionally biased region" description="Basic and acidic residues" evidence="2">
    <location>
        <begin position="88"/>
        <end position="97"/>
    </location>
</feature>
<dbReference type="PROSITE" id="PS50105">
    <property type="entry name" value="SAM_DOMAIN"/>
    <property type="match status" value="1"/>
</dbReference>
<evidence type="ECO:0000256" key="2">
    <source>
        <dbReference type="SAM" id="MobiDB-lite"/>
    </source>
</evidence>
<dbReference type="Gene3D" id="1.10.150.50">
    <property type="entry name" value="Transcription Factor, Ets-1"/>
    <property type="match status" value="1"/>
</dbReference>
<sequence length="310" mass="34655">MAGPEVTITLGRAGQVVRKNRAISDSARTNHRQLSGSKRSIKERLGNNVDELRIKRQRGNADNGGAGIRVGKNDLRLKLMRKNLVNQKQRDAEERGRVGTSAMQSRTIRTPVSASVAHGISEQRGRVVRRIPLTKSADDLLYMEALRKSHSSPRMDGLMRRSPDRILRTYRDFSPPRRANEMQQLPLSRPIEVSRSGHIFSDDVAYRRRPDPTATRVKASLEAAKATMRIPTRSGMVQKNSYMGEEPLTVAGLLHSLGLGKYVILFQAEEIDMAALRQMGDQDLKELGIPMGPRKKILLALLSRSKRAPP</sequence>
<dbReference type="PANTHER" id="PTHR10627:SF74">
    <property type="entry name" value="OS08G0526500 PROTEIN"/>
    <property type="match status" value="1"/>
</dbReference>
<feature type="region of interest" description="Disordered" evidence="2">
    <location>
        <begin position="87"/>
        <end position="111"/>
    </location>
</feature>
<comment type="caution">
    <text evidence="4">The sequence shown here is derived from an EMBL/GenBank/DDBJ whole genome shotgun (WGS) entry which is preliminary data.</text>
</comment>
<dbReference type="InterPro" id="IPR001660">
    <property type="entry name" value="SAM"/>
</dbReference>
<dbReference type="PANTHER" id="PTHR10627">
    <property type="entry name" value="SCP160"/>
    <property type="match status" value="1"/>
</dbReference>
<dbReference type="EMBL" id="JBAMMX010000014">
    <property type="protein sequence ID" value="KAK6928237.1"/>
    <property type="molecule type" value="Genomic_DNA"/>
</dbReference>
<dbReference type="SMART" id="SM00454">
    <property type="entry name" value="SAM"/>
    <property type="match status" value="1"/>
</dbReference>
<gene>
    <name evidence="4" type="ORF">RJ641_006828</name>
</gene>
<reference evidence="4 5" key="1">
    <citation type="submission" date="2023-12" db="EMBL/GenBank/DDBJ databases">
        <title>A high-quality genome assembly for Dillenia turbinata (Dilleniales).</title>
        <authorList>
            <person name="Chanderbali A."/>
        </authorList>
    </citation>
    <scope>NUCLEOTIDE SEQUENCE [LARGE SCALE GENOMIC DNA]</scope>
    <source>
        <strain evidence="4">LSX21</strain>
        <tissue evidence="4">Leaf</tissue>
    </source>
</reference>
<proteinExistence type="predicted"/>
<dbReference type="Pfam" id="PF00536">
    <property type="entry name" value="SAM_1"/>
    <property type="match status" value="1"/>
</dbReference>
<dbReference type="Proteomes" id="UP001370490">
    <property type="component" value="Unassembled WGS sequence"/>
</dbReference>
<evidence type="ECO:0000256" key="1">
    <source>
        <dbReference type="ARBA" id="ARBA00022737"/>
    </source>
</evidence>
<dbReference type="AlphaFoldDB" id="A0AAN8VF95"/>
<organism evidence="4 5">
    <name type="scientific">Dillenia turbinata</name>
    <dbReference type="NCBI Taxonomy" id="194707"/>
    <lineage>
        <taxon>Eukaryota</taxon>
        <taxon>Viridiplantae</taxon>
        <taxon>Streptophyta</taxon>
        <taxon>Embryophyta</taxon>
        <taxon>Tracheophyta</taxon>
        <taxon>Spermatophyta</taxon>
        <taxon>Magnoliopsida</taxon>
        <taxon>eudicotyledons</taxon>
        <taxon>Gunneridae</taxon>
        <taxon>Pentapetalae</taxon>
        <taxon>Dilleniales</taxon>
        <taxon>Dilleniaceae</taxon>
        <taxon>Dillenia</taxon>
    </lineage>
</organism>
<protein>
    <submittedName>
        <fullName evidence="4">Sterile alpha motif domain</fullName>
    </submittedName>
</protein>
<evidence type="ECO:0000313" key="4">
    <source>
        <dbReference type="EMBL" id="KAK6928237.1"/>
    </source>
</evidence>
<evidence type="ECO:0000259" key="3">
    <source>
        <dbReference type="PROSITE" id="PS50105"/>
    </source>
</evidence>
<keyword evidence="1" id="KW-0677">Repeat</keyword>
<accession>A0AAN8VF95</accession>
<keyword evidence="5" id="KW-1185">Reference proteome</keyword>
<feature type="compositionally biased region" description="Polar residues" evidence="2">
    <location>
        <begin position="101"/>
        <end position="111"/>
    </location>
</feature>
<dbReference type="InterPro" id="IPR013761">
    <property type="entry name" value="SAM/pointed_sf"/>
</dbReference>